<dbReference type="InterPro" id="IPR025295">
    <property type="entry name" value="eCIS_core_dom"/>
</dbReference>
<reference evidence="3 4" key="1">
    <citation type="journal article" date="2022" name="Front. Microbiol.">
        <title>High genomic differentiation and limited gene flow indicate recent cryptic speciation within the genus Laspinema (cyanobacteria).</title>
        <authorList>
            <person name="Stanojkovic A."/>
            <person name="Skoupy S."/>
            <person name="Skaloud P."/>
            <person name="Dvorak P."/>
        </authorList>
    </citation>
    <scope>NUCLEOTIDE SEQUENCE [LARGE SCALE GENOMIC DNA]</scope>
    <source>
        <strain evidence="3 4">D2a</strain>
    </source>
</reference>
<name>A0ABT2MS94_9CYAN</name>
<evidence type="ECO:0000313" key="4">
    <source>
        <dbReference type="Proteomes" id="UP001525890"/>
    </source>
</evidence>
<feature type="compositionally biased region" description="Low complexity" evidence="1">
    <location>
        <begin position="28"/>
        <end position="42"/>
    </location>
</feature>
<dbReference type="RefSeq" id="WP_368006483.1">
    <property type="nucleotide sequence ID" value="NZ_JAMXFF010000014.1"/>
</dbReference>
<gene>
    <name evidence="3" type="ORF">NG799_10975</name>
</gene>
<feature type="compositionally biased region" description="Polar residues" evidence="1">
    <location>
        <begin position="11"/>
        <end position="21"/>
    </location>
</feature>
<accession>A0ABT2MS94</accession>
<evidence type="ECO:0000313" key="3">
    <source>
        <dbReference type="EMBL" id="MCT7966855.1"/>
    </source>
</evidence>
<proteinExistence type="predicted"/>
<sequence length="822" mass="90761">MASGRQIQKKGPSNSTPTSATGMFKLRPFAQAAEPEAATAPELQTKVEPGEMGGSRLSRIDFSAPPLIQPKLTIGAPGDKFEREADTIADTVMRMPAVSAPTPVTNATTQTPLAQAKPIAATITPVASIAQMQLEPLGSAIEEEQGEAKKGRIQRRIRVQAAGDGNLDAPSSLETQLNQTKNSGSPLSPQIRAQMEPRFGADFSGVRVHTDAPAVQMNRELGAQAFTHGNHIYYGEGKSPGNDHLTAHELTHTIQQSGSSVIQRSSNNNNVNRQSQQASQLETIRQNIRAGNLADVKARIRNSSLGDQGHKWGWEIRNNIQKDMPRTDITSDRSRGRNADQIIPTEVWRAKDFYLRVRDSICRADLTTSEGINIATTNVLDILKHLYAANDLVDRWGLSSLYTTFLHNWDNSRWALEETRKEMNWQIAQFESHYQILTNTQTDSAEIKYLATQTSINSVLLTQVASAIELAVPMNGSATFKFTLKIPLKPPFFVGLGLEVEAERQENQFKLRVEAVLEGGVKLWGLEFKASVGFYSEAQADNAYNAIKLISYGFYRKALESSVVPNKIAYAIWSGETNDEGKAKWIVDAWEAKLRGEVLDKVKDSYVDTGDLVKATVGAKNDNAGFELSYKYTNGRKHSTSSYQGQSTSRHIIEAKLKLKGIGEAVLKITREAQEREGEISFQTGKFTNVINAIIAFADSLEPSINKLKGEPKFSDVAMSLWNIRTAAKQISKSAFPPEASVLKSSQSVKFSLSFTENISTVHPKMTKASIKVMRMEKYELGLKGKEKGDGNDPAELSAEYEKASRLIEFTYNNGKWESEFF</sequence>
<dbReference type="Pfam" id="PF13699">
    <property type="entry name" value="eCIS_core"/>
    <property type="match status" value="1"/>
</dbReference>
<organism evidence="3 4">
    <name type="scientific">Laspinema palackyanum D2a</name>
    <dbReference type="NCBI Taxonomy" id="2953684"/>
    <lineage>
        <taxon>Bacteria</taxon>
        <taxon>Bacillati</taxon>
        <taxon>Cyanobacteriota</taxon>
        <taxon>Cyanophyceae</taxon>
        <taxon>Oscillatoriophycideae</taxon>
        <taxon>Oscillatoriales</taxon>
        <taxon>Laspinemataceae</taxon>
        <taxon>Laspinema</taxon>
        <taxon>Laspinema palackyanum</taxon>
    </lineage>
</organism>
<evidence type="ECO:0000259" key="2">
    <source>
        <dbReference type="Pfam" id="PF13699"/>
    </source>
</evidence>
<protein>
    <submittedName>
        <fullName evidence="3">DUF4157 domain-containing protein</fullName>
    </submittedName>
</protein>
<evidence type="ECO:0000256" key="1">
    <source>
        <dbReference type="SAM" id="MobiDB-lite"/>
    </source>
</evidence>
<dbReference type="EMBL" id="JAMXFF010000014">
    <property type="protein sequence ID" value="MCT7966855.1"/>
    <property type="molecule type" value="Genomic_DNA"/>
</dbReference>
<keyword evidence="4" id="KW-1185">Reference proteome</keyword>
<feature type="region of interest" description="Disordered" evidence="1">
    <location>
        <begin position="1"/>
        <end position="64"/>
    </location>
</feature>
<dbReference type="Proteomes" id="UP001525890">
    <property type="component" value="Unassembled WGS sequence"/>
</dbReference>
<feature type="domain" description="eCIS core" evidence="2">
    <location>
        <begin position="186"/>
        <end position="258"/>
    </location>
</feature>
<comment type="caution">
    <text evidence="3">The sequence shown here is derived from an EMBL/GenBank/DDBJ whole genome shotgun (WGS) entry which is preliminary data.</text>
</comment>